<dbReference type="Pfam" id="PF00722">
    <property type="entry name" value="Glyco_hydro_16"/>
    <property type="match status" value="1"/>
</dbReference>
<name>A0A8H7R219_9FUNG</name>
<comment type="caution">
    <text evidence="6">The sequence shown here is derived from an EMBL/GenBank/DDBJ whole genome shotgun (WGS) entry which is preliminary data.</text>
</comment>
<feature type="domain" description="GH16" evidence="5">
    <location>
        <begin position="21"/>
        <end position="281"/>
    </location>
</feature>
<dbReference type="PRINTS" id="PR00737">
    <property type="entry name" value="GLHYDRLASE16"/>
</dbReference>
<evidence type="ECO:0000313" key="6">
    <source>
        <dbReference type="EMBL" id="KAG2202450.1"/>
    </source>
</evidence>
<feature type="active site" description="Proton donor" evidence="3">
    <location>
        <position position="167"/>
    </location>
</feature>
<keyword evidence="1" id="KW-0378">Hydrolase</keyword>
<accession>A0A8H7R219</accession>
<dbReference type="PANTHER" id="PTHR38121">
    <property type="entry name" value="GH16 DOMAIN-CONTAINING PROTEIN"/>
    <property type="match status" value="1"/>
</dbReference>
<evidence type="ECO:0000256" key="3">
    <source>
        <dbReference type="PIRSR" id="PIRSR608264-1"/>
    </source>
</evidence>
<gene>
    <name evidence="6" type="ORF">INT46_002245</name>
</gene>
<dbReference type="Proteomes" id="UP000650833">
    <property type="component" value="Unassembled WGS sequence"/>
</dbReference>
<dbReference type="InterPro" id="IPR000757">
    <property type="entry name" value="Beta-glucanase-like"/>
</dbReference>
<sequence length="302" mass="34514">MHIWPILFVVVVFSHIGHAQRPQNNNTDSTTKQTTINLSEAVVCDCGFQDENNNLWTDIWYADYGSYKSSLQYDPHYLVMDYTVKAKYKDTLARVFSPSNVKLTHESGITLSVKKNNDGIYTSAAIGTKRNDFLYGTYRARMKTSNVSGTVAAFFYYRNDSSEIDMESLSRWQDPYKTYFAIQPQIYDNGAASPLTNEKHDLQFNPTEDYHEYRFDWLPNSVKFYIDNIFVREMTINIPDSPGRILLNHWTDGNPEFSGGPPTENADLQVSHLNLFFNSSESKSPPPCIKSKTPCLISGKII</sequence>
<dbReference type="CDD" id="cd00413">
    <property type="entry name" value="Glyco_hydrolase_16"/>
    <property type="match status" value="1"/>
</dbReference>
<keyword evidence="2" id="KW-0326">Glycosidase</keyword>
<dbReference type="InterPro" id="IPR013320">
    <property type="entry name" value="ConA-like_dom_sf"/>
</dbReference>
<feature type="signal peptide" evidence="4">
    <location>
        <begin position="1"/>
        <end position="19"/>
    </location>
</feature>
<evidence type="ECO:0000256" key="4">
    <source>
        <dbReference type="SAM" id="SignalP"/>
    </source>
</evidence>
<dbReference type="SUPFAM" id="SSF49899">
    <property type="entry name" value="Concanavalin A-like lectins/glucanases"/>
    <property type="match status" value="1"/>
</dbReference>
<dbReference type="EMBL" id="JAEPRC010000257">
    <property type="protein sequence ID" value="KAG2202450.1"/>
    <property type="molecule type" value="Genomic_DNA"/>
</dbReference>
<dbReference type="OrthoDB" id="25131at2759"/>
<evidence type="ECO:0000259" key="5">
    <source>
        <dbReference type="PROSITE" id="PS51762"/>
    </source>
</evidence>
<organism evidence="6 7">
    <name type="scientific">Mucor plumbeus</name>
    <dbReference type="NCBI Taxonomy" id="97098"/>
    <lineage>
        <taxon>Eukaryota</taxon>
        <taxon>Fungi</taxon>
        <taxon>Fungi incertae sedis</taxon>
        <taxon>Mucoromycota</taxon>
        <taxon>Mucoromycotina</taxon>
        <taxon>Mucoromycetes</taxon>
        <taxon>Mucorales</taxon>
        <taxon>Mucorineae</taxon>
        <taxon>Mucoraceae</taxon>
        <taxon>Mucor</taxon>
    </lineage>
</organism>
<dbReference type="GO" id="GO:0005975">
    <property type="term" value="P:carbohydrate metabolic process"/>
    <property type="evidence" value="ECO:0007669"/>
    <property type="project" value="InterPro"/>
</dbReference>
<feature type="active site" description="Nucleophile" evidence="3">
    <location>
        <position position="163"/>
    </location>
</feature>
<dbReference type="PANTHER" id="PTHR38121:SF2">
    <property type="entry name" value="ACYLTRANSFERASE 3 DOMAIN-CONTAINING PROTEIN"/>
    <property type="match status" value="1"/>
</dbReference>
<protein>
    <recommendedName>
        <fullName evidence="5">GH16 domain-containing protein</fullName>
    </recommendedName>
</protein>
<dbReference type="GO" id="GO:0004553">
    <property type="term" value="F:hydrolase activity, hydrolyzing O-glycosyl compounds"/>
    <property type="evidence" value="ECO:0007669"/>
    <property type="project" value="InterPro"/>
</dbReference>
<dbReference type="InterPro" id="IPR008264">
    <property type="entry name" value="Beta_glucanase"/>
</dbReference>
<dbReference type="AlphaFoldDB" id="A0A8H7R219"/>
<evidence type="ECO:0000256" key="1">
    <source>
        <dbReference type="ARBA" id="ARBA00022801"/>
    </source>
</evidence>
<evidence type="ECO:0000256" key="2">
    <source>
        <dbReference type="ARBA" id="ARBA00023295"/>
    </source>
</evidence>
<proteinExistence type="predicted"/>
<feature type="chain" id="PRO_5034023708" description="GH16 domain-containing protein" evidence="4">
    <location>
        <begin position="20"/>
        <end position="302"/>
    </location>
</feature>
<dbReference type="Gene3D" id="2.60.120.200">
    <property type="match status" value="1"/>
</dbReference>
<keyword evidence="7" id="KW-1185">Reference proteome</keyword>
<evidence type="ECO:0000313" key="7">
    <source>
        <dbReference type="Proteomes" id="UP000650833"/>
    </source>
</evidence>
<keyword evidence="4" id="KW-0732">Signal</keyword>
<reference evidence="6" key="1">
    <citation type="submission" date="2020-12" db="EMBL/GenBank/DDBJ databases">
        <title>Metabolic potential, ecology and presence of endohyphal bacteria is reflected in genomic diversity of Mucoromycotina.</title>
        <authorList>
            <person name="Muszewska A."/>
            <person name="Okrasinska A."/>
            <person name="Steczkiewicz K."/>
            <person name="Drgas O."/>
            <person name="Orlowska M."/>
            <person name="Perlinska-Lenart U."/>
            <person name="Aleksandrzak-Piekarczyk T."/>
            <person name="Szatraj K."/>
            <person name="Zielenkiewicz U."/>
            <person name="Pilsyk S."/>
            <person name="Malc E."/>
            <person name="Mieczkowski P."/>
            <person name="Kruszewska J.S."/>
            <person name="Biernat P."/>
            <person name="Pawlowska J."/>
        </authorList>
    </citation>
    <scope>NUCLEOTIDE SEQUENCE</scope>
    <source>
        <strain evidence="6">CBS 226.32</strain>
    </source>
</reference>
<dbReference type="PROSITE" id="PS51762">
    <property type="entry name" value="GH16_2"/>
    <property type="match status" value="1"/>
</dbReference>